<keyword evidence="3" id="KW-1185">Reference proteome</keyword>
<protein>
    <submittedName>
        <fullName evidence="2">Uncharacterized protein</fullName>
    </submittedName>
</protein>
<proteinExistence type="predicted"/>
<evidence type="ECO:0000313" key="3">
    <source>
        <dbReference type="Proteomes" id="UP000558488"/>
    </source>
</evidence>
<evidence type="ECO:0000313" key="2">
    <source>
        <dbReference type="EMBL" id="KAF6366419.1"/>
    </source>
</evidence>
<dbReference type="AlphaFoldDB" id="A0A7J7YX74"/>
<accession>A0A7J7YX74</accession>
<comment type="caution">
    <text evidence="2">The sequence shown here is derived from an EMBL/GenBank/DDBJ whole genome shotgun (WGS) entry which is preliminary data.</text>
</comment>
<sequence>MCLFGHLSVALGAPECHPAPTRVSSTVKRGVWAGSVARPASPSENDAVTVRPRGRRTVAFRAESGSRSQGLEVTVPPLPEGGNGGRTCSTAQARPCVFSTVLFQIENLILEEQEQKENINRSKIK</sequence>
<reference evidence="2 3" key="1">
    <citation type="journal article" date="2020" name="Nature">
        <title>Six reference-quality genomes reveal evolution of bat adaptations.</title>
        <authorList>
            <person name="Jebb D."/>
            <person name="Huang Z."/>
            <person name="Pippel M."/>
            <person name="Hughes G.M."/>
            <person name="Lavrichenko K."/>
            <person name="Devanna P."/>
            <person name="Winkler S."/>
            <person name="Jermiin L.S."/>
            <person name="Skirmuntt E.C."/>
            <person name="Katzourakis A."/>
            <person name="Burkitt-Gray L."/>
            <person name="Ray D.A."/>
            <person name="Sullivan K.A.M."/>
            <person name="Roscito J.G."/>
            <person name="Kirilenko B.M."/>
            <person name="Davalos L.M."/>
            <person name="Corthals A.P."/>
            <person name="Power M.L."/>
            <person name="Jones G."/>
            <person name="Ransome R.D."/>
            <person name="Dechmann D.K.N."/>
            <person name="Locatelli A.G."/>
            <person name="Puechmaille S.J."/>
            <person name="Fedrigo O."/>
            <person name="Jarvis E.D."/>
            <person name="Hiller M."/>
            <person name="Vernes S.C."/>
            <person name="Myers E.W."/>
            <person name="Teeling E.C."/>
        </authorList>
    </citation>
    <scope>NUCLEOTIDE SEQUENCE [LARGE SCALE GENOMIC DNA]</scope>
    <source>
        <strain evidence="2">MPipKuh1</strain>
        <tissue evidence="2">Flight muscle</tissue>
    </source>
</reference>
<dbReference type="Proteomes" id="UP000558488">
    <property type="component" value="Unassembled WGS sequence"/>
</dbReference>
<gene>
    <name evidence="2" type="ORF">mPipKuh1_009838</name>
</gene>
<name>A0A7J7YX74_PIPKU</name>
<feature type="region of interest" description="Disordered" evidence="1">
    <location>
        <begin position="60"/>
        <end position="87"/>
    </location>
</feature>
<organism evidence="2 3">
    <name type="scientific">Pipistrellus kuhlii</name>
    <name type="common">Kuhl's pipistrelle</name>
    <dbReference type="NCBI Taxonomy" id="59472"/>
    <lineage>
        <taxon>Eukaryota</taxon>
        <taxon>Metazoa</taxon>
        <taxon>Chordata</taxon>
        <taxon>Craniata</taxon>
        <taxon>Vertebrata</taxon>
        <taxon>Euteleostomi</taxon>
        <taxon>Mammalia</taxon>
        <taxon>Eutheria</taxon>
        <taxon>Laurasiatheria</taxon>
        <taxon>Chiroptera</taxon>
        <taxon>Yangochiroptera</taxon>
        <taxon>Vespertilionidae</taxon>
        <taxon>Pipistrellus</taxon>
    </lineage>
</organism>
<dbReference type="EMBL" id="JACAGB010000004">
    <property type="protein sequence ID" value="KAF6366419.1"/>
    <property type="molecule type" value="Genomic_DNA"/>
</dbReference>
<evidence type="ECO:0000256" key="1">
    <source>
        <dbReference type="SAM" id="MobiDB-lite"/>
    </source>
</evidence>